<keyword evidence="1" id="KW-0812">Transmembrane</keyword>
<keyword evidence="3" id="KW-1185">Reference proteome</keyword>
<organism evidence="2 3">
    <name type="scientific">Nocardioides cavernae</name>
    <dbReference type="NCBI Taxonomy" id="1921566"/>
    <lineage>
        <taxon>Bacteria</taxon>
        <taxon>Bacillati</taxon>
        <taxon>Actinomycetota</taxon>
        <taxon>Actinomycetes</taxon>
        <taxon>Propionibacteriales</taxon>
        <taxon>Nocardioidaceae</taxon>
        <taxon>Nocardioides</taxon>
    </lineage>
</organism>
<feature type="transmembrane region" description="Helical" evidence="1">
    <location>
        <begin position="215"/>
        <end position="234"/>
    </location>
</feature>
<feature type="transmembrane region" description="Helical" evidence="1">
    <location>
        <begin position="53"/>
        <end position="76"/>
    </location>
</feature>
<evidence type="ECO:0000256" key="1">
    <source>
        <dbReference type="SAM" id="Phobius"/>
    </source>
</evidence>
<keyword evidence="1" id="KW-1133">Transmembrane helix</keyword>
<feature type="transmembrane region" description="Helical" evidence="1">
    <location>
        <begin position="187"/>
        <end position="208"/>
    </location>
</feature>
<comment type="caution">
    <text evidence="2">The sequence shown here is derived from an EMBL/GenBank/DDBJ whole genome shotgun (WGS) entry which is preliminary data.</text>
</comment>
<feature type="transmembrane region" description="Helical" evidence="1">
    <location>
        <begin position="20"/>
        <end position="41"/>
    </location>
</feature>
<feature type="transmembrane region" description="Helical" evidence="1">
    <location>
        <begin position="88"/>
        <end position="114"/>
    </location>
</feature>
<evidence type="ECO:0000313" key="2">
    <source>
        <dbReference type="EMBL" id="MBD3922989.1"/>
    </source>
</evidence>
<sequence>MATNAETVAADGAAGARVGAAVVALFWAVLFFGIIDLMVAITPSVFPEFANYMVLETSWGLLYTCLIPMPLLAWAVRPVGWVGPQVLAIAGCVLVAGLAGFALGQVFVAVFMVAGSVSFPRMWRPPPTWAVPRSDPSSAWRAATTPVFWPVGAAVFFGLGMAAVHAWDVLGSVSEAEDDNTWGLMHGPMQAGFALAVPVAAGVAVLAMANAMGGWSFAVVPPAVSAIWFGVVSVRYPDLVGSPGEVGGVLAICWGGSVAALTWGTGWLRRRRASVPTS</sequence>
<feature type="transmembrane region" description="Helical" evidence="1">
    <location>
        <begin position="147"/>
        <end position="167"/>
    </location>
</feature>
<protein>
    <submittedName>
        <fullName evidence="2">Uncharacterized protein</fullName>
    </submittedName>
</protein>
<reference evidence="2 3" key="1">
    <citation type="submission" date="2020-09" db="EMBL/GenBank/DDBJ databases">
        <title>novel species in genus Nocardioides.</title>
        <authorList>
            <person name="Zhang G."/>
        </authorList>
    </citation>
    <scope>NUCLEOTIDE SEQUENCE [LARGE SCALE GENOMIC DNA]</scope>
    <source>
        <strain evidence="2 3">KCTC 39551</strain>
    </source>
</reference>
<name>A0ABR8N487_9ACTN</name>
<keyword evidence="1" id="KW-0472">Membrane</keyword>
<proteinExistence type="predicted"/>
<accession>A0ABR8N487</accession>
<feature type="transmembrane region" description="Helical" evidence="1">
    <location>
        <begin position="246"/>
        <end position="268"/>
    </location>
</feature>
<dbReference type="RefSeq" id="WP_191192906.1">
    <property type="nucleotide sequence ID" value="NZ_JACXYZ010000001.1"/>
</dbReference>
<dbReference type="EMBL" id="JACXYZ010000001">
    <property type="protein sequence ID" value="MBD3922989.1"/>
    <property type="molecule type" value="Genomic_DNA"/>
</dbReference>
<gene>
    <name evidence="2" type="ORF">IEZ26_00025</name>
</gene>
<evidence type="ECO:0000313" key="3">
    <source>
        <dbReference type="Proteomes" id="UP000618818"/>
    </source>
</evidence>
<dbReference type="Proteomes" id="UP000618818">
    <property type="component" value="Unassembled WGS sequence"/>
</dbReference>